<dbReference type="HOGENOM" id="CLU_2978895_0_0_1"/>
<organism evidence="1 2">
    <name type="scientific">Botryotinia fuckeliana (strain T4)</name>
    <name type="common">Noble rot fungus</name>
    <name type="synonym">Botrytis cinerea</name>
    <dbReference type="NCBI Taxonomy" id="999810"/>
    <lineage>
        <taxon>Eukaryota</taxon>
        <taxon>Fungi</taxon>
        <taxon>Dikarya</taxon>
        <taxon>Ascomycota</taxon>
        <taxon>Pezizomycotina</taxon>
        <taxon>Leotiomycetes</taxon>
        <taxon>Helotiales</taxon>
        <taxon>Sclerotiniaceae</taxon>
        <taxon>Botrytis</taxon>
    </lineage>
</organism>
<dbReference type="OrthoDB" id="10279302at2759"/>
<protein>
    <submittedName>
        <fullName evidence="1">Uncharacterized protein</fullName>
    </submittedName>
</protein>
<proteinExistence type="predicted"/>
<dbReference type="AlphaFoldDB" id="G2YV68"/>
<evidence type="ECO:0000313" key="2">
    <source>
        <dbReference type="Proteomes" id="UP000008177"/>
    </source>
</evidence>
<dbReference type="Proteomes" id="UP000008177">
    <property type="component" value="Unplaced contigs"/>
</dbReference>
<accession>G2YV68</accession>
<sequence length="58" mass="6304">MRVGSIPFSGWLRPSIPLYLGKRNTHGIFAGVPLASTLIYQHFATIVGDDVHPSPLCV</sequence>
<evidence type="ECO:0000313" key="1">
    <source>
        <dbReference type="EMBL" id="CCD55516.1"/>
    </source>
</evidence>
<dbReference type="EMBL" id="FQ790355">
    <property type="protein sequence ID" value="CCD55516.1"/>
    <property type="molecule type" value="Genomic_DNA"/>
</dbReference>
<dbReference type="InParanoid" id="G2YV68"/>
<reference evidence="2" key="1">
    <citation type="journal article" date="2011" name="PLoS Genet.">
        <title>Genomic analysis of the necrotrophic fungal pathogens Sclerotinia sclerotiorum and Botrytis cinerea.</title>
        <authorList>
            <person name="Amselem J."/>
            <person name="Cuomo C.A."/>
            <person name="van Kan J.A."/>
            <person name="Viaud M."/>
            <person name="Benito E.P."/>
            <person name="Couloux A."/>
            <person name="Coutinho P.M."/>
            <person name="de Vries R.P."/>
            <person name="Dyer P.S."/>
            <person name="Fillinger S."/>
            <person name="Fournier E."/>
            <person name="Gout L."/>
            <person name="Hahn M."/>
            <person name="Kohn L."/>
            <person name="Lapalu N."/>
            <person name="Plummer K.M."/>
            <person name="Pradier J.M."/>
            <person name="Quevillon E."/>
            <person name="Sharon A."/>
            <person name="Simon A."/>
            <person name="ten Have A."/>
            <person name="Tudzynski B."/>
            <person name="Tudzynski P."/>
            <person name="Wincker P."/>
            <person name="Andrew M."/>
            <person name="Anthouard V."/>
            <person name="Beever R.E."/>
            <person name="Beffa R."/>
            <person name="Benoit I."/>
            <person name="Bouzid O."/>
            <person name="Brault B."/>
            <person name="Chen Z."/>
            <person name="Choquer M."/>
            <person name="Collemare J."/>
            <person name="Cotton P."/>
            <person name="Danchin E.G."/>
            <person name="Da Silva C."/>
            <person name="Gautier A."/>
            <person name="Giraud C."/>
            <person name="Giraud T."/>
            <person name="Gonzalez C."/>
            <person name="Grossetete S."/>
            <person name="Guldener U."/>
            <person name="Henrissat B."/>
            <person name="Howlett B.J."/>
            <person name="Kodira C."/>
            <person name="Kretschmer M."/>
            <person name="Lappartient A."/>
            <person name="Leroch M."/>
            <person name="Levis C."/>
            <person name="Mauceli E."/>
            <person name="Neuveglise C."/>
            <person name="Oeser B."/>
            <person name="Pearson M."/>
            <person name="Poulain J."/>
            <person name="Poussereau N."/>
            <person name="Quesneville H."/>
            <person name="Rascle C."/>
            <person name="Schumacher J."/>
            <person name="Segurens B."/>
            <person name="Sexton A."/>
            <person name="Silva E."/>
            <person name="Sirven C."/>
            <person name="Soanes D.M."/>
            <person name="Talbot N.J."/>
            <person name="Templeton M."/>
            <person name="Yandava C."/>
            <person name="Yarden O."/>
            <person name="Zeng Q."/>
            <person name="Rollins J.A."/>
            <person name="Lebrun M.H."/>
            <person name="Dickman M."/>
        </authorList>
    </citation>
    <scope>NUCLEOTIDE SEQUENCE [LARGE SCALE GENOMIC DNA]</scope>
    <source>
        <strain evidence="2">T4</strain>
    </source>
</reference>
<name>G2YV68_BOTF4</name>
<gene>
    <name evidence="1" type="ORF">BofuT4_P155070.1</name>
</gene>